<dbReference type="EMBL" id="CP031188">
    <property type="protein sequence ID" value="AXG73805.1"/>
    <property type="molecule type" value="Genomic_DNA"/>
</dbReference>
<dbReference type="AlphaFoldDB" id="A0A345HB45"/>
<evidence type="ECO:0000256" key="1">
    <source>
        <dbReference type="SAM" id="Phobius"/>
    </source>
</evidence>
<keyword evidence="3" id="KW-1185">Reference proteome</keyword>
<dbReference type="OrthoDB" id="1356768at2"/>
<name>A0A345HB45_9FLAO</name>
<feature type="transmembrane region" description="Helical" evidence="1">
    <location>
        <begin position="142"/>
        <end position="160"/>
    </location>
</feature>
<dbReference type="Proteomes" id="UP000253951">
    <property type="component" value="Chromosome"/>
</dbReference>
<protein>
    <submittedName>
        <fullName evidence="2">DUF2975 domain-containing protein</fullName>
    </submittedName>
</protein>
<dbReference type="KEGG" id="fat:DVK85_05960"/>
<feature type="transmembrane region" description="Helical" evidence="1">
    <location>
        <begin position="64"/>
        <end position="87"/>
    </location>
</feature>
<accession>A0A345HB45</accession>
<dbReference type="InterPro" id="IPR021354">
    <property type="entry name" value="DUF2975"/>
</dbReference>
<gene>
    <name evidence="2" type="ORF">DVK85_05960</name>
</gene>
<dbReference type="RefSeq" id="WP_114677564.1">
    <property type="nucleotide sequence ID" value="NZ_CP031188.1"/>
</dbReference>
<keyword evidence="1" id="KW-0812">Transmembrane</keyword>
<proteinExistence type="predicted"/>
<keyword evidence="1" id="KW-0472">Membrane</keyword>
<feature type="transmembrane region" description="Helical" evidence="1">
    <location>
        <begin position="7"/>
        <end position="28"/>
    </location>
</feature>
<evidence type="ECO:0000313" key="3">
    <source>
        <dbReference type="Proteomes" id="UP000253951"/>
    </source>
</evidence>
<evidence type="ECO:0000313" key="2">
    <source>
        <dbReference type="EMBL" id="AXG73805.1"/>
    </source>
</evidence>
<sequence length="174" mass="20343">MRYHLNIILLAIRAMIIVIIVYTGMQLFKAYATFLNPTGFENTIREEFDTFSKGFDISQGALPYFYILYAILLGYLVYVLITLYRSFDRLQKGEVFYKKQAAEFKRAGGGIIIFAKCKYLLFCVFGVFFFRSFSIFIKEIPMFLVVYFLGKLVLVLYYLAEKGTFLKEENELTI</sequence>
<feature type="transmembrane region" description="Helical" evidence="1">
    <location>
        <begin position="108"/>
        <end position="130"/>
    </location>
</feature>
<reference evidence="2 3" key="1">
    <citation type="submission" date="2018-07" db="EMBL/GenBank/DDBJ databases">
        <title>Complete genome sequence of Flavobacterium arcticum type strain SM1502T.</title>
        <authorList>
            <person name="Li Y."/>
            <person name="Li D.-D."/>
        </authorList>
    </citation>
    <scope>NUCLEOTIDE SEQUENCE [LARGE SCALE GENOMIC DNA]</scope>
    <source>
        <strain evidence="2 3">SM1502</strain>
    </source>
</reference>
<dbReference type="Pfam" id="PF11188">
    <property type="entry name" value="DUF2975"/>
    <property type="match status" value="1"/>
</dbReference>
<organism evidence="2 3">
    <name type="scientific">Flavobacterium arcticum</name>
    <dbReference type="NCBI Taxonomy" id="1784713"/>
    <lineage>
        <taxon>Bacteria</taxon>
        <taxon>Pseudomonadati</taxon>
        <taxon>Bacteroidota</taxon>
        <taxon>Flavobacteriia</taxon>
        <taxon>Flavobacteriales</taxon>
        <taxon>Flavobacteriaceae</taxon>
        <taxon>Flavobacterium</taxon>
    </lineage>
</organism>
<keyword evidence="1" id="KW-1133">Transmembrane helix</keyword>